<dbReference type="AlphaFoldDB" id="A0A2Z7D893"/>
<keyword evidence="3" id="KW-1185">Reference proteome</keyword>
<organism evidence="2 3">
    <name type="scientific">Dorcoceras hygrometricum</name>
    <dbReference type="NCBI Taxonomy" id="472368"/>
    <lineage>
        <taxon>Eukaryota</taxon>
        <taxon>Viridiplantae</taxon>
        <taxon>Streptophyta</taxon>
        <taxon>Embryophyta</taxon>
        <taxon>Tracheophyta</taxon>
        <taxon>Spermatophyta</taxon>
        <taxon>Magnoliopsida</taxon>
        <taxon>eudicotyledons</taxon>
        <taxon>Gunneridae</taxon>
        <taxon>Pentapetalae</taxon>
        <taxon>asterids</taxon>
        <taxon>lamiids</taxon>
        <taxon>Lamiales</taxon>
        <taxon>Gesneriaceae</taxon>
        <taxon>Didymocarpoideae</taxon>
        <taxon>Trichosporeae</taxon>
        <taxon>Loxocarpinae</taxon>
        <taxon>Dorcoceras</taxon>
    </lineage>
</organism>
<name>A0A2Z7D893_9LAMI</name>
<evidence type="ECO:0000313" key="3">
    <source>
        <dbReference type="Proteomes" id="UP000250235"/>
    </source>
</evidence>
<feature type="region of interest" description="Disordered" evidence="1">
    <location>
        <begin position="98"/>
        <end position="150"/>
    </location>
</feature>
<proteinExistence type="predicted"/>
<feature type="compositionally biased region" description="Low complexity" evidence="1">
    <location>
        <begin position="104"/>
        <end position="139"/>
    </location>
</feature>
<gene>
    <name evidence="2" type="ORF">F511_26644</name>
</gene>
<reference evidence="2 3" key="1">
    <citation type="journal article" date="2015" name="Proc. Natl. Acad. Sci. U.S.A.">
        <title>The resurrection genome of Boea hygrometrica: A blueprint for survival of dehydration.</title>
        <authorList>
            <person name="Xiao L."/>
            <person name="Yang G."/>
            <person name="Zhang L."/>
            <person name="Yang X."/>
            <person name="Zhao S."/>
            <person name="Ji Z."/>
            <person name="Zhou Q."/>
            <person name="Hu M."/>
            <person name="Wang Y."/>
            <person name="Chen M."/>
            <person name="Xu Y."/>
            <person name="Jin H."/>
            <person name="Xiao X."/>
            <person name="Hu G."/>
            <person name="Bao F."/>
            <person name="Hu Y."/>
            <person name="Wan P."/>
            <person name="Li L."/>
            <person name="Deng X."/>
            <person name="Kuang T."/>
            <person name="Xiang C."/>
            <person name="Zhu J.K."/>
            <person name="Oliver M.J."/>
            <person name="He Y."/>
        </authorList>
    </citation>
    <scope>NUCLEOTIDE SEQUENCE [LARGE SCALE GENOMIC DNA]</scope>
    <source>
        <strain evidence="3">cv. XS01</strain>
    </source>
</reference>
<dbReference type="Proteomes" id="UP000250235">
    <property type="component" value="Unassembled WGS sequence"/>
</dbReference>
<protein>
    <submittedName>
        <fullName evidence="2">Uncharacterized protein</fullName>
    </submittedName>
</protein>
<sequence>MKNWVIRFGRRVINCEKLGIESCKWVTQTKTTQKQENKYEVKPQYKELSKQLIMQHAINNAMKCMKAIKDRIARPVYQLAIISVSLYTRMVYQPRKSSARDLQSPSAHHSSVSTSSHSTPWQYTSSHSNSRQSTSSNSTPWQSIPSSKAEERMTVVEAQLTMMLQQQAHMMDILKSLQSDMLSFKSPVITTGGEKIPSTDSSDGFEVKIRAVESDVEDKRSGSSYEQKNDSDVRRSCEGGIWIKCEERSDVKRSLFSSEEKSV</sequence>
<evidence type="ECO:0000256" key="1">
    <source>
        <dbReference type="SAM" id="MobiDB-lite"/>
    </source>
</evidence>
<dbReference type="EMBL" id="KQ988990">
    <property type="protein sequence ID" value="KZV55237.1"/>
    <property type="molecule type" value="Genomic_DNA"/>
</dbReference>
<evidence type="ECO:0000313" key="2">
    <source>
        <dbReference type="EMBL" id="KZV55237.1"/>
    </source>
</evidence>
<accession>A0A2Z7D893</accession>